<dbReference type="Pfam" id="PF20297">
    <property type="entry name" value="MSSS"/>
    <property type="match status" value="1"/>
</dbReference>
<dbReference type="RefSeq" id="WP_009579576.1">
    <property type="nucleotide sequence ID" value="NZ_AMZN01000032.1"/>
</dbReference>
<comment type="function">
    <text evidence="7">Acts as a ribosome collision sensor, splitting the ribosome into its 2 subunits. Detects stalled/collided 70S ribosomes which it binds and splits by an ATP-hydrolysis driven conformational change. Acts upstream of the ribosome quality control system (RQC), a ribosome-associated complex that mediates the extraction of incompletely synthesized nascent chains from stalled ribosomes and their subsequent degradation. Probably generates substrates for RQC.</text>
</comment>
<dbReference type="InterPro" id="IPR045076">
    <property type="entry name" value="MutS"/>
</dbReference>
<keyword evidence="6 7" id="KW-0238">DNA-binding</keyword>
<organism evidence="10 11">
    <name type="scientific">Fulvivirga imtechensis AK7</name>
    <dbReference type="NCBI Taxonomy" id="1237149"/>
    <lineage>
        <taxon>Bacteria</taxon>
        <taxon>Pseudomonadati</taxon>
        <taxon>Bacteroidota</taxon>
        <taxon>Cytophagia</taxon>
        <taxon>Cytophagales</taxon>
        <taxon>Fulvivirgaceae</taxon>
        <taxon>Fulvivirga</taxon>
    </lineage>
</organism>
<keyword evidence="4 7" id="KW-0067">ATP-binding</keyword>
<dbReference type="InterPro" id="IPR002625">
    <property type="entry name" value="Smr_dom"/>
</dbReference>
<dbReference type="PATRIC" id="fig|1237149.3.peg.2056"/>
<dbReference type="InterPro" id="IPR046893">
    <property type="entry name" value="MSSS"/>
</dbReference>
<dbReference type="InterPro" id="IPR027417">
    <property type="entry name" value="P-loop_NTPase"/>
</dbReference>
<protein>
    <recommendedName>
        <fullName evidence="7">Endonuclease MutS2</fullName>
        <ecNumber evidence="7">3.1.-.-</ecNumber>
    </recommendedName>
    <alternativeName>
        <fullName evidence="7">Ribosome-associated protein quality control-upstream factor</fullName>
        <shortName evidence="7">RQC-upstream factor</shortName>
        <shortName evidence="7">RqcU</shortName>
        <ecNumber evidence="7">3.6.4.-</ecNumber>
    </alternativeName>
</protein>
<dbReference type="Gene3D" id="3.40.50.300">
    <property type="entry name" value="P-loop containing nucleotide triphosphate hydrolases"/>
    <property type="match status" value="1"/>
</dbReference>
<dbReference type="InterPro" id="IPR036187">
    <property type="entry name" value="DNA_mismatch_repair_MutS_sf"/>
</dbReference>
<dbReference type="eggNOG" id="COG1193">
    <property type="taxonomic scope" value="Bacteria"/>
</dbReference>
<proteinExistence type="inferred from homology"/>
<dbReference type="Pfam" id="PF01713">
    <property type="entry name" value="Smr"/>
    <property type="match status" value="1"/>
</dbReference>
<keyword evidence="1 7" id="KW-0699">rRNA-binding</keyword>
<evidence type="ECO:0000313" key="11">
    <source>
        <dbReference type="Proteomes" id="UP000011135"/>
    </source>
</evidence>
<dbReference type="SMART" id="SM00534">
    <property type="entry name" value="MUTSac"/>
    <property type="match status" value="1"/>
</dbReference>
<keyword evidence="7" id="KW-0540">Nuclease</keyword>
<dbReference type="GO" id="GO:0045910">
    <property type="term" value="P:negative regulation of DNA recombination"/>
    <property type="evidence" value="ECO:0007669"/>
    <property type="project" value="InterPro"/>
</dbReference>
<evidence type="ECO:0000259" key="9">
    <source>
        <dbReference type="PROSITE" id="PS50828"/>
    </source>
</evidence>
<accession>L8JW32</accession>
<comment type="subunit">
    <text evidence="7">Homodimer. Binds to stalled ribosomes, contacting rRNA.</text>
</comment>
<dbReference type="Proteomes" id="UP000011135">
    <property type="component" value="Unassembled WGS sequence"/>
</dbReference>
<evidence type="ECO:0000256" key="4">
    <source>
        <dbReference type="ARBA" id="ARBA00022840"/>
    </source>
</evidence>
<dbReference type="GO" id="GO:0005524">
    <property type="term" value="F:ATP binding"/>
    <property type="evidence" value="ECO:0007669"/>
    <property type="project" value="UniProtKB-UniRule"/>
</dbReference>
<feature type="coiled-coil region" evidence="8">
    <location>
        <begin position="526"/>
        <end position="624"/>
    </location>
</feature>
<name>L8JW32_9BACT</name>
<dbReference type="Pfam" id="PF00488">
    <property type="entry name" value="MutS_V"/>
    <property type="match status" value="1"/>
</dbReference>
<comment type="caution">
    <text evidence="10">The sequence shown here is derived from an EMBL/GenBank/DDBJ whole genome shotgun (WGS) entry which is preliminary data.</text>
</comment>
<dbReference type="GO" id="GO:0043023">
    <property type="term" value="F:ribosomal large subunit binding"/>
    <property type="evidence" value="ECO:0007669"/>
    <property type="project" value="UniProtKB-UniRule"/>
</dbReference>
<keyword evidence="11" id="KW-1185">Reference proteome</keyword>
<dbReference type="PANTHER" id="PTHR48466">
    <property type="entry name" value="OS10G0509000 PROTEIN-RELATED"/>
    <property type="match status" value="1"/>
</dbReference>
<reference evidence="10 11" key="1">
    <citation type="submission" date="2012-12" db="EMBL/GenBank/DDBJ databases">
        <title>Genome assembly of Fulvivirga imtechensis AK7.</title>
        <authorList>
            <person name="Nupur N."/>
            <person name="Khatri I."/>
            <person name="Kumar R."/>
            <person name="Subramanian S."/>
            <person name="Pinnaka A."/>
        </authorList>
    </citation>
    <scope>NUCLEOTIDE SEQUENCE [LARGE SCALE GENOMIC DNA]</scope>
    <source>
        <strain evidence="10 11">AK7</strain>
    </source>
</reference>
<evidence type="ECO:0000256" key="6">
    <source>
        <dbReference type="ARBA" id="ARBA00023125"/>
    </source>
</evidence>
<keyword evidence="5 7" id="KW-0694">RNA-binding</keyword>
<dbReference type="HAMAP" id="MF_00092">
    <property type="entry name" value="MutS2"/>
    <property type="match status" value="1"/>
</dbReference>
<dbReference type="Gene3D" id="3.30.1370.110">
    <property type="match status" value="1"/>
</dbReference>
<dbReference type="SUPFAM" id="SSF52540">
    <property type="entry name" value="P-loop containing nucleoside triphosphate hydrolases"/>
    <property type="match status" value="1"/>
</dbReference>
<dbReference type="FunFam" id="3.40.50.300:FF:001531">
    <property type="entry name" value="Endonuclease MutS2"/>
    <property type="match status" value="1"/>
</dbReference>
<feature type="domain" description="Smr" evidence="9">
    <location>
        <begin position="721"/>
        <end position="796"/>
    </location>
</feature>
<dbReference type="NCBIfam" id="TIGR01069">
    <property type="entry name" value="mutS2"/>
    <property type="match status" value="1"/>
</dbReference>
<keyword evidence="7" id="KW-0255">Endonuclease</keyword>
<comment type="function">
    <text evidence="7">Endonuclease that is involved in the suppression of homologous recombination and thus may have a key role in the control of bacterial genetic diversity.</text>
</comment>
<dbReference type="EC" id="3.6.4.-" evidence="7"/>
<dbReference type="OrthoDB" id="9808166at2"/>
<gene>
    <name evidence="7" type="primary">mutS2</name>
    <name evidence="7" type="synonym">rqcU</name>
    <name evidence="10" type="ORF">C900_02189</name>
</gene>
<dbReference type="GO" id="GO:0019843">
    <property type="term" value="F:rRNA binding"/>
    <property type="evidence" value="ECO:0007669"/>
    <property type="project" value="UniProtKB-UniRule"/>
</dbReference>
<evidence type="ECO:0000256" key="2">
    <source>
        <dbReference type="ARBA" id="ARBA00022741"/>
    </source>
</evidence>
<dbReference type="STRING" id="1237149.C900_02189"/>
<dbReference type="SMART" id="SM00463">
    <property type="entry name" value="SMR"/>
    <property type="match status" value="1"/>
</dbReference>
<dbReference type="SUPFAM" id="SSF48334">
    <property type="entry name" value="DNA repair protein MutS, domain III"/>
    <property type="match status" value="1"/>
</dbReference>
<evidence type="ECO:0000256" key="8">
    <source>
        <dbReference type="SAM" id="Coils"/>
    </source>
</evidence>
<keyword evidence="8" id="KW-0175">Coiled coil</keyword>
<comment type="similarity">
    <text evidence="7">Belongs to the DNA mismatch repair MutS family. MutS2 subfamily.</text>
</comment>
<feature type="binding site" evidence="7">
    <location>
        <begin position="342"/>
        <end position="349"/>
    </location>
    <ligand>
        <name>ATP</name>
        <dbReference type="ChEBI" id="CHEBI:30616"/>
    </ligand>
</feature>
<dbReference type="GO" id="GO:0016887">
    <property type="term" value="F:ATP hydrolysis activity"/>
    <property type="evidence" value="ECO:0007669"/>
    <property type="project" value="InterPro"/>
</dbReference>
<dbReference type="GO" id="GO:0006298">
    <property type="term" value="P:mismatch repair"/>
    <property type="evidence" value="ECO:0007669"/>
    <property type="project" value="InterPro"/>
</dbReference>
<evidence type="ECO:0000256" key="3">
    <source>
        <dbReference type="ARBA" id="ARBA00022801"/>
    </source>
</evidence>
<evidence type="ECO:0000256" key="5">
    <source>
        <dbReference type="ARBA" id="ARBA00022884"/>
    </source>
</evidence>
<evidence type="ECO:0000256" key="1">
    <source>
        <dbReference type="ARBA" id="ARBA00022730"/>
    </source>
</evidence>
<sequence length="796" mass="89442">MLYPTDIEQKLGFDKVRSLLKEKCLSTLGANIVDKIRLSHSPDQIHKLLLQTDEFSKIITANEPFPSNHFLDVSSALGRAKTAGVFLTEEEFLNINRSLQTVLACVRFLNNRQESYPQLHELTGMADFDPEVCDHISAKIDDAGYVKDNASDQLANIRQQLRAKHAQVRRTLDQIYKSAVKEGYVPEGASMTVRDGRMVIPVMAEFKRRIKGFVHDESATGQTVYLEPTEVLEGNNEIRELENSEKREVVRILTRLTDMLRFNLEGVQKAYQFLSFIDFIRAKARLAIEMKAIMPEVKALTDMKWREARHPLLYLAYQKQGKKVVPLSIDLDKDQRLVIISGPNAGGKSVALKTVGLIQYMLQCGLLVPLGEQSVAGIFNNIFIDIGDEQSIENDLSTYSSHLTNMKFFLKHTDKKTLCLIDEFGTGTDPHYGGAIAEAILDKLVELQGNGVITTHYSNIKHYAENKPGVVNGAMKFDMAHLEPLYELEIGKPGSSFSLEIARKIGLSLSIVDYAREVIGSKTIDVDNLIMKLEKQEQEIAMREKAARETEQQMKNLKNKYDQLYDQLEGKKKEIIDAAKKEAAQLLSTTNREIEKTIRHIKTTKAEKKETKKMRERLGQLKEKISAEEVIKEHQEQKIKAVPGAIAVGDSVRIIDNDVVGEVLDMRGKDVEVQVGDLKTVVKLKRLEKVSRSIARQASRTGKVSSGMDISKKMAEFSPTLDVRGKRAEEVLGIIDKFIDDAILFNMQEVRILHGKGNGILKDLIRNYLKDSNVVSTIADEHVERGGAGISVVVLK</sequence>
<dbReference type="GO" id="GO:0030983">
    <property type="term" value="F:mismatched DNA binding"/>
    <property type="evidence" value="ECO:0007669"/>
    <property type="project" value="InterPro"/>
</dbReference>
<dbReference type="EMBL" id="AMZN01000032">
    <property type="protein sequence ID" value="ELR71814.1"/>
    <property type="molecule type" value="Genomic_DNA"/>
</dbReference>
<dbReference type="EC" id="3.1.-.-" evidence="7"/>
<dbReference type="PROSITE" id="PS50828">
    <property type="entry name" value="SMR"/>
    <property type="match status" value="1"/>
</dbReference>
<evidence type="ECO:0000313" key="10">
    <source>
        <dbReference type="EMBL" id="ELR71814.1"/>
    </source>
</evidence>
<dbReference type="PIRSF" id="PIRSF005814">
    <property type="entry name" value="MutS_YshD"/>
    <property type="match status" value="1"/>
</dbReference>
<dbReference type="SMART" id="SM00533">
    <property type="entry name" value="MUTSd"/>
    <property type="match status" value="1"/>
</dbReference>
<keyword evidence="3 7" id="KW-0378">Hydrolase</keyword>
<dbReference type="InterPro" id="IPR036063">
    <property type="entry name" value="Smr_dom_sf"/>
</dbReference>
<dbReference type="PANTHER" id="PTHR48466:SF2">
    <property type="entry name" value="OS10G0509000 PROTEIN"/>
    <property type="match status" value="1"/>
</dbReference>
<dbReference type="GO" id="GO:0004519">
    <property type="term" value="F:endonuclease activity"/>
    <property type="evidence" value="ECO:0007669"/>
    <property type="project" value="UniProtKB-UniRule"/>
</dbReference>
<dbReference type="GO" id="GO:0140664">
    <property type="term" value="F:ATP-dependent DNA damage sensor activity"/>
    <property type="evidence" value="ECO:0007669"/>
    <property type="project" value="InterPro"/>
</dbReference>
<dbReference type="GO" id="GO:0072344">
    <property type="term" value="P:rescue of stalled ribosome"/>
    <property type="evidence" value="ECO:0007669"/>
    <property type="project" value="UniProtKB-UniRule"/>
</dbReference>
<dbReference type="InterPro" id="IPR007696">
    <property type="entry name" value="DNA_mismatch_repair_MutS_core"/>
</dbReference>
<dbReference type="InterPro" id="IPR000432">
    <property type="entry name" value="DNA_mismatch_repair_MutS_C"/>
</dbReference>
<keyword evidence="2 7" id="KW-0547">Nucleotide-binding</keyword>
<dbReference type="InterPro" id="IPR005747">
    <property type="entry name" value="MutS2"/>
</dbReference>
<evidence type="ECO:0000256" key="7">
    <source>
        <dbReference type="HAMAP-Rule" id="MF_00092"/>
    </source>
</evidence>
<dbReference type="AlphaFoldDB" id="L8JW32"/>